<dbReference type="InterPro" id="IPR036389">
    <property type="entry name" value="RNase_III_sf"/>
</dbReference>
<proteinExistence type="predicted"/>
<organism evidence="1 2">
    <name type="scientific">Methanoculleus submarinus</name>
    <dbReference type="NCBI Taxonomy" id="204050"/>
    <lineage>
        <taxon>Archaea</taxon>
        <taxon>Methanobacteriati</taxon>
        <taxon>Methanobacteriota</taxon>
        <taxon>Stenosarchaea group</taxon>
        <taxon>Methanomicrobia</taxon>
        <taxon>Methanomicrobiales</taxon>
        <taxon>Methanomicrobiaceae</taxon>
        <taxon>Methanoculleus</taxon>
    </lineage>
</organism>
<dbReference type="GO" id="GO:0006396">
    <property type="term" value="P:RNA processing"/>
    <property type="evidence" value="ECO:0007669"/>
    <property type="project" value="InterPro"/>
</dbReference>
<dbReference type="KEGG" id="msum:OH143_08910"/>
<dbReference type="GeneID" id="4848024"/>
<dbReference type="SUPFAM" id="SSF69065">
    <property type="entry name" value="RNase III domain-like"/>
    <property type="match status" value="1"/>
</dbReference>
<evidence type="ECO:0000313" key="2">
    <source>
        <dbReference type="Proteomes" id="UP001156196"/>
    </source>
</evidence>
<sequence>MEDEFFLHPIAIEETLDEIKTAVEERARALPEERNVRKKLDGWVLGITELQTKAAHIQQHIIPQVRRDLQFDFEDSNLILRVMVDGTAKDMFSDMLKEFPETRHPELRKSIYEFSKLPGKVESLAYLGNAALLLAAVHHLWASDTTPSKAMLDQKGQPFKDKKYQAQLERKWMLYENTIGFDHKPRSNIDKENHDRSTLVEAVFGLLYIKGGLDAVIKAMPLFLEEPDIKRELGSSRT</sequence>
<evidence type="ECO:0000313" key="1">
    <source>
        <dbReference type="EMBL" id="UYU17822.1"/>
    </source>
</evidence>
<dbReference type="GO" id="GO:0004525">
    <property type="term" value="F:ribonuclease III activity"/>
    <property type="evidence" value="ECO:0007669"/>
    <property type="project" value="InterPro"/>
</dbReference>
<dbReference type="EMBL" id="CP109831">
    <property type="protein sequence ID" value="UYU17822.1"/>
    <property type="molecule type" value="Genomic_DNA"/>
</dbReference>
<keyword evidence="2" id="KW-1185">Reference proteome</keyword>
<dbReference type="RefSeq" id="WP_011843284.1">
    <property type="nucleotide sequence ID" value="NZ_CP109831.1"/>
</dbReference>
<dbReference type="Gene3D" id="1.10.1520.10">
    <property type="entry name" value="Ribonuclease III domain"/>
    <property type="match status" value="1"/>
</dbReference>
<reference evidence="1" key="1">
    <citation type="submission" date="2022-10" db="EMBL/GenBank/DDBJ databases">
        <title>Complete genome of Methanoculleus submarinus DSM 15122.</title>
        <authorList>
            <person name="Chen S.-C."/>
            <person name="Lai S.-J."/>
            <person name="You Y.-T."/>
        </authorList>
    </citation>
    <scope>NUCLEOTIDE SEQUENCE</scope>
    <source>
        <strain evidence="1">DSM 15122</strain>
    </source>
</reference>
<dbReference type="AlphaFoldDB" id="A0AAX3E6J1"/>
<protein>
    <recommendedName>
        <fullName evidence="3">RNase III domain-containing protein</fullName>
    </recommendedName>
</protein>
<name>A0AAX3E6J1_9EURY</name>
<accession>A0AAX3E6J1</accession>
<dbReference type="Proteomes" id="UP001156196">
    <property type="component" value="Chromosome"/>
</dbReference>
<gene>
    <name evidence="1" type="ORF">OH143_08910</name>
</gene>
<evidence type="ECO:0008006" key="3">
    <source>
        <dbReference type="Google" id="ProtNLM"/>
    </source>
</evidence>
<dbReference type="GeneID" id="76731008"/>